<dbReference type="EMBL" id="CP013342">
    <property type="protein sequence ID" value="AMU95173.1"/>
    <property type="molecule type" value="Genomic_DNA"/>
</dbReference>
<dbReference type="KEGG" id="ster:AOA14_11205"/>
<evidence type="ECO:0000313" key="2">
    <source>
        <dbReference type="Proteomes" id="UP000076234"/>
    </source>
</evidence>
<reference evidence="1 2" key="2">
    <citation type="journal article" date="2016" name="Genome Announc.">
        <title>Complete Genome Sequence of Sphingopyxis terrae Strain 203-1 (NBRC 111660), a Polyethylene Glycol Degrader.</title>
        <authorList>
            <person name="Ohtsubo Y."/>
            <person name="Nonoyama S."/>
            <person name="Nagata Y."/>
            <person name="Numata M."/>
            <person name="Tsuchikane K."/>
            <person name="Hosoyama A."/>
            <person name="Yamazoe A."/>
            <person name="Tsuda M."/>
            <person name="Fujita N."/>
            <person name="Kawai F."/>
        </authorList>
    </citation>
    <scope>NUCLEOTIDE SEQUENCE [LARGE SCALE GENOMIC DNA]</scope>
    <source>
        <strain evidence="1 2">203-1</strain>
    </source>
</reference>
<accession>A0A142VZE3</accession>
<protein>
    <submittedName>
        <fullName evidence="1">Uncharacterized protein</fullName>
    </submittedName>
</protein>
<organism evidence="1 2">
    <name type="scientific">Sphingopyxis terrae subsp. terrae NBRC 15098</name>
    <dbReference type="NCBI Taxonomy" id="1219058"/>
    <lineage>
        <taxon>Bacteria</taxon>
        <taxon>Pseudomonadati</taxon>
        <taxon>Pseudomonadota</taxon>
        <taxon>Alphaproteobacteria</taxon>
        <taxon>Sphingomonadales</taxon>
        <taxon>Sphingomonadaceae</taxon>
        <taxon>Sphingopyxis</taxon>
    </lineage>
</organism>
<evidence type="ECO:0000313" key="1">
    <source>
        <dbReference type="EMBL" id="AMU95173.1"/>
    </source>
</evidence>
<dbReference type="AlphaFoldDB" id="A0A142VZE3"/>
<gene>
    <name evidence="1" type="ORF">AOA14_11205</name>
</gene>
<proteinExistence type="predicted"/>
<sequence length="275" mass="30746">MSAFVWIDRDGQRHELESPAPIEAEAAHVALEMEQYFDFLDSSDRQLRAAARASIGKLQPRLEQLRADVGSWNEHAIAATRAEAAMLAERIDRLPTMIADVLLVVELHSEQAPLLDAMDDTSDTPARMFAEPMTAIQRRAIAACASRAAPIDAVTRGEAKAWLDTQPRFARGVQTGDGWFAWVDRYGHAHRLADPLAIEREVVCIAEELIRLRPALASITAADRLYEAVSSAITSWERLSLLQGDLERFDRETVVREDAAWTAYAADWRSKRNIL</sequence>
<reference evidence="2" key="1">
    <citation type="submission" date="2015-11" db="EMBL/GenBank/DDBJ databases">
        <title>Complete genome sequence of a polyethylene glycol-degrading strain Sphingopyxis terrae strain 203-1 (NBRC 15098).</title>
        <authorList>
            <person name="Yoshiyuki O."/>
            <person name="Shouta N."/>
            <person name="Nagata Y."/>
            <person name="Numata M."/>
            <person name="Tsuchikane K."/>
            <person name="Hosoyama A."/>
            <person name="Yamazoe A."/>
            <person name="Tsuda M."/>
            <person name="Fujita N."/>
            <person name="Kawai F."/>
        </authorList>
    </citation>
    <scope>NUCLEOTIDE SEQUENCE [LARGE SCALE GENOMIC DNA]</scope>
    <source>
        <strain evidence="2">203-1</strain>
    </source>
</reference>
<dbReference type="Proteomes" id="UP000076234">
    <property type="component" value="Chromosome"/>
</dbReference>
<dbReference type="STRING" id="1219058.AOA14_11205"/>
<dbReference type="RefSeq" id="WP_062770772.1">
    <property type="nucleotide sequence ID" value="NZ_BCZQ01000045.1"/>
</dbReference>
<name>A0A142VZE3_9SPHN</name>